<dbReference type="Proteomes" id="UP001473063">
    <property type="component" value="Unassembled WGS sequence"/>
</dbReference>
<gene>
    <name evidence="1" type="ORF">WMO28_16830</name>
</gene>
<evidence type="ECO:0000313" key="2">
    <source>
        <dbReference type="Proteomes" id="UP001473063"/>
    </source>
</evidence>
<protein>
    <submittedName>
        <fullName evidence="1">Uncharacterized protein</fullName>
    </submittedName>
</protein>
<organism evidence="1 2">
    <name type="scientific">Blautia aquisgranensis</name>
    <dbReference type="NCBI Taxonomy" id="3133153"/>
    <lineage>
        <taxon>Bacteria</taxon>
        <taxon>Bacillati</taxon>
        <taxon>Bacillota</taxon>
        <taxon>Clostridia</taxon>
        <taxon>Lachnospirales</taxon>
        <taxon>Lachnospiraceae</taxon>
        <taxon>Blautia</taxon>
    </lineage>
</organism>
<proteinExistence type="predicted"/>
<sequence length="131" mass="15228">MNNDEIQKIIYAVSKELEINYDKNKTEHYGLSDRALVPFATIKSTSRVVRSEGTDEDNDIMICYNENGWFIYDITVQVGAGVQKVIEENITPISPKDVFEKYKELNLFEKMNFINTAYEILNFSSSKMYLF</sequence>
<reference evidence="1 2" key="1">
    <citation type="submission" date="2024-03" db="EMBL/GenBank/DDBJ databases">
        <title>Human intestinal bacterial collection.</title>
        <authorList>
            <person name="Pauvert C."/>
            <person name="Hitch T.C.A."/>
            <person name="Clavel T."/>
        </authorList>
    </citation>
    <scope>NUCLEOTIDE SEQUENCE [LARGE SCALE GENOMIC DNA]</scope>
    <source>
        <strain evidence="1 2">CLA-JM-H16</strain>
    </source>
</reference>
<dbReference type="EMBL" id="JBBMEJ010000056">
    <property type="protein sequence ID" value="MEQ2372544.1"/>
    <property type="molecule type" value="Genomic_DNA"/>
</dbReference>
<dbReference type="RefSeq" id="WP_349057713.1">
    <property type="nucleotide sequence ID" value="NZ_JBBMEJ010000056.1"/>
</dbReference>
<name>A0ABV1BIW1_9FIRM</name>
<keyword evidence="2" id="KW-1185">Reference proteome</keyword>
<accession>A0ABV1BIW1</accession>
<evidence type="ECO:0000313" key="1">
    <source>
        <dbReference type="EMBL" id="MEQ2372544.1"/>
    </source>
</evidence>
<comment type="caution">
    <text evidence="1">The sequence shown here is derived from an EMBL/GenBank/DDBJ whole genome shotgun (WGS) entry which is preliminary data.</text>
</comment>